<dbReference type="Gene3D" id="1.25.40.10">
    <property type="entry name" value="Tetratricopeptide repeat domain"/>
    <property type="match status" value="1"/>
</dbReference>
<feature type="region of interest" description="Disordered" evidence="1">
    <location>
        <begin position="116"/>
        <end position="147"/>
    </location>
</feature>
<accession>A0A8H7A950</accession>
<evidence type="ECO:0000313" key="2">
    <source>
        <dbReference type="EMBL" id="KAF7503239.1"/>
    </source>
</evidence>
<dbReference type="SUPFAM" id="SSF48452">
    <property type="entry name" value="TPR-like"/>
    <property type="match status" value="1"/>
</dbReference>
<proteinExistence type="predicted"/>
<organism evidence="2 3">
    <name type="scientific">Endocarpon pusillum</name>
    <dbReference type="NCBI Taxonomy" id="364733"/>
    <lineage>
        <taxon>Eukaryota</taxon>
        <taxon>Fungi</taxon>
        <taxon>Dikarya</taxon>
        <taxon>Ascomycota</taxon>
        <taxon>Pezizomycotina</taxon>
        <taxon>Eurotiomycetes</taxon>
        <taxon>Chaetothyriomycetidae</taxon>
        <taxon>Verrucariales</taxon>
        <taxon>Verrucariaceae</taxon>
        <taxon>Endocarpon</taxon>
    </lineage>
</organism>
<dbReference type="Proteomes" id="UP000606974">
    <property type="component" value="Unassembled WGS sequence"/>
</dbReference>
<evidence type="ECO:0000313" key="3">
    <source>
        <dbReference type="Proteomes" id="UP000606974"/>
    </source>
</evidence>
<sequence>MALQMINIQVAYLAPEVVITDLGPRIENLQSSLDLLTISLEEKRTEFARILGKITDGDSANIEQLQRLARHVLSEATTIHESTIAGGSVHGDLIADEVQARTLNWIPEIVTKEQGSSKLSVTRSQDERTPPSEAGSIPDADLSEGRTSYNDTELASSDLDDEFEFEVTQRLIDKGKKLFNSAKYAEALDFLQKGVTIYNRPSSGFRLQLDLTEVPLIIAICKYHLEDLGQAESDLLELVRQESCSDQDAIRKCRIADILSQIYLIKNQLETAEDYCRKSLKGRRRLLGKEHADYFASLGLLSDICSRRGNKEEAEIYQDIIPPEIARLQKNDPTRRIPRHKSPRGEFRYIAKPRTHT</sequence>
<comment type="caution">
    <text evidence="2">The sequence shown here is derived from an EMBL/GenBank/DDBJ whole genome shotgun (WGS) entry which is preliminary data.</text>
</comment>
<dbReference type="Pfam" id="PF13424">
    <property type="entry name" value="TPR_12"/>
    <property type="match status" value="1"/>
</dbReference>
<name>A0A8H7A950_9EURO</name>
<evidence type="ECO:0000256" key="1">
    <source>
        <dbReference type="SAM" id="MobiDB-lite"/>
    </source>
</evidence>
<dbReference type="AlphaFoldDB" id="A0A8H7A950"/>
<gene>
    <name evidence="2" type="ORF">GJ744_004067</name>
</gene>
<keyword evidence="3" id="KW-1185">Reference proteome</keyword>
<reference evidence="2" key="1">
    <citation type="submission" date="2020-02" db="EMBL/GenBank/DDBJ databases">
        <authorList>
            <person name="Palmer J.M."/>
        </authorList>
    </citation>
    <scope>NUCLEOTIDE SEQUENCE</scope>
    <source>
        <strain evidence="2">EPUS1.4</strain>
        <tissue evidence="2">Thallus</tissue>
    </source>
</reference>
<dbReference type="OrthoDB" id="4539698at2759"/>
<dbReference type="InterPro" id="IPR011990">
    <property type="entry name" value="TPR-like_helical_dom_sf"/>
</dbReference>
<protein>
    <submittedName>
        <fullName evidence="2">Uncharacterized protein</fullName>
    </submittedName>
</protein>
<feature type="region of interest" description="Disordered" evidence="1">
    <location>
        <begin position="330"/>
        <end position="357"/>
    </location>
</feature>
<dbReference type="EMBL" id="JAACFV010000189">
    <property type="protein sequence ID" value="KAF7503239.1"/>
    <property type="molecule type" value="Genomic_DNA"/>
</dbReference>